<accession>A0A5A9XDE1</accession>
<keyword evidence="4" id="KW-0808">Transferase</keyword>
<evidence type="ECO:0000256" key="6">
    <source>
        <dbReference type="ARBA" id="ARBA00022989"/>
    </source>
</evidence>
<feature type="transmembrane region" description="Helical" evidence="8">
    <location>
        <begin position="81"/>
        <end position="101"/>
    </location>
</feature>
<feature type="transmembrane region" description="Helical" evidence="8">
    <location>
        <begin position="122"/>
        <end position="146"/>
    </location>
</feature>
<feature type="transmembrane region" description="Helical" evidence="8">
    <location>
        <begin position="291"/>
        <end position="311"/>
    </location>
</feature>
<keyword evidence="6 8" id="KW-1133">Transmembrane helix</keyword>
<protein>
    <submittedName>
        <fullName evidence="9">DUF2723 domain-containing protein</fullName>
    </submittedName>
</protein>
<feature type="transmembrane region" description="Helical" evidence="8">
    <location>
        <begin position="349"/>
        <end position="370"/>
    </location>
</feature>
<dbReference type="GO" id="GO:0009103">
    <property type="term" value="P:lipopolysaccharide biosynthetic process"/>
    <property type="evidence" value="ECO:0007669"/>
    <property type="project" value="UniProtKB-ARBA"/>
</dbReference>
<proteinExistence type="predicted"/>
<dbReference type="Pfam" id="PF11028">
    <property type="entry name" value="TMEM260-like"/>
    <property type="match status" value="1"/>
</dbReference>
<evidence type="ECO:0000256" key="2">
    <source>
        <dbReference type="ARBA" id="ARBA00022475"/>
    </source>
</evidence>
<dbReference type="RefSeq" id="WP_149307949.1">
    <property type="nucleotide sequence ID" value="NZ_SRSD01000007.1"/>
</dbReference>
<name>A0A5A9XDE1_9BACT</name>
<evidence type="ECO:0000313" key="10">
    <source>
        <dbReference type="Proteomes" id="UP000324298"/>
    </source>
</evidence>
<dbReference type="InterPro" id="IPR050297">
    <property type="entry name" value="LipidA_mod_glycosyltrf_83"/>
</dbReference>
<evidence type="ECO:0000313" key="9">
    <source>
        <dbReference type="EMBL" id="KAA0890465.1"/>
    </source>
</evidence>
<evidence type="ECO:0000256" key="5">
    <source>
        <dbReference type="ARBA" id="ARBA00022692"/>
    </source>
</evidence>
<evidence type="ECO:0000256" key="8">
    <source>
        <dbReference type="SAM" id="Phobius"/>
    </source>
</evidence>
<dbReference type="AlphaFoldDB" id="A0A5A9XDE1"/>
<dbReference type="OrthoDB" id="107946at2"/>
<feature type="transmembrane region" description="Helical" evidence="8">
    <location>
        <begin position="256"/>
        <end position="279"/>
    </location>
</feature>
<evidence type="ECO:0000256" key="4">
    <source>
        <dbReference type="ARBA" id="ARBA00022679"/>
    </source>
</evidence>
<dbReference type="GO" id="GO:0005886">
    <property type="term" value="C:plasma membrane"/>
    <property type="evidence" value="ECO:0007669"/>
    <property type="project" value="UniProtKB-SubCell"/>
</dbReference>
<keyword evidence="7 8" id="KW-0472">Membrane</keyword>
<feature type="transmembrane region" description="Helical" evidence="8">
    <location>
        <begin position="158"/>
        <end position="181"/>
    </location>
</feature>
<dbReference type="Proteomes" id="UP000324298">
    <property type="component" value="Unassembled WGS sequence"/>
</dbReference>
<dbReference type="EMBL" id="SRSD01000007">
    <property type="protein sequence ID" value="KAA0890465.1"/>
    <property type="molecule type" value="Genomic_DNA"/>
</dbReference>
<organism evidence="9 10">
    <name type="scientific">Oryzomonas rubra</name>
    <dbReference type="NCBI Taxonomy" id="2509454"/>
    <lineage>
        <taxon>Bacteria</taxon>
        <taxon>Pseudomonadati</taxon>
        <taxon>Thermodesulfobacteriota</taxon>
        <taxon>Desulfuromonadia</taxon>
        <taxon>Geobacterales</taxon>
        <taxon>Geobacteraceae</taxon>
        <taxon>Oryzomonas</taxon>
    </lineage>
</organism>
<feature type="transmembrane region" description="Helical" evidence="8">
    <location>
        <begin position="193"/>
        <end position="212"/>
    </location>
</feature>
<dbReference type="PANTHER" id="PTHR33908">
    <property type="entry name" value="MANNOSYLTRANSFERASE YKCB-RELATED"/>
    <property type="match status" value="1"/>
</dbReference>
<evidence type="ECO:0000256" key="3">
    <source>
        <dbReference type="ARBA" id="ARBA00022676"/>
    </source>
</evidence>
<gene>
    <name evidence="9" type="ORF">ET418_12460</name>
</gene>
<evidence type="ECO:0000256" key="7">
    <source>
        <dbReference type="ARBA" id="ARBA00023136"/>
    </source>
</evidence>
<sequence length="515" mass="58411">MKLFSTTNKLEPMVPLLLFSVAVLTRIPFAGSFLYHMDSVQYALALDHYDIRLHQPHPPGYFLYILLGRLVRLVVDDPNRAFITLSVLFTAGCVVVVYLLARDMFGMRCALLAAILAMTSPNLWFHGAVALNYGLESFFSVTIAYLCWKIAAEKKHAAWLPLAIILALSGGIRQNTPVFLLPLVIYACRRLPLLSLLLGGIAFSCVALAWFLPMIHATGGWEAFGSAFRELWHFNTGHNSVFERGLEVLLVNARTLLGFITCSIGAGVVVAALCGYIVVRRRQFERIDKEKRFFFIFWIMPAFLFYLLIFIHPANPGYVLIITPPLCILLAKTVEFLHQELSPLLSWNWNLIIAALLVTVNLYLFLLSAYPISAYIIRRHDRDLALMLKHLNTFDPATTALFVEPYIFYGFRHVMYYLPEYTAYQAEYAVAADGQVREFFGGKNRQTFRMKMIELPREISRFAFLANTDYRKHTFNPAGLRVDVLLPESYVASGDIHLVNRLYPKLPLTFGGSAP</sequence>
<dbReference type="GO" id="GO:0016763">
    <property type="term" value="F:pentosyltransferase activity"/>
    <property type="evidence" value="ECO:0007669"/>
    <property type="project" value="TreeGrafter"/>
</dbReference>
<dbReference type="InterPro" id="IPR021280">
    <property type="entry name" value="TMEM260-like"/>
</dbReference>
<keyword evidence="5 8" id="KW-0812">Transmembrane</keyword>
<comment type="subcellular location">
    <subcellularLocation>
        <location evidence="1">Cell membrane</location>
        <topology evidence="1">Multi-pass membrane protein</topology>
    </subcellularLocation>
</comment>
<keyword evidence="2" id="KW-1003">Cell membrane</keyword>
<evidence type="ECO:0000256" key="1">
    <source>
        <dbReference type="ARBA" id="ARBA00004651"/>
    </source>
</evidence>
<feature type="transmembrane region" description="Helical" evidence="8">
    <location>
        <begin position="12"/>
        <end position="37"/>
    </location>
</feature>
<dbReference type="PANTHER" id="PTHR33908:SF11">
    <property type="entry name" value="MEMBRANE PROTEIN"/>
    <property type="match status" value="1"/>
</dbReference>
<keyword evidence="3" id="KW-0328">Glycosyltransferase</keyword>
<reference evidence="9 10" key="1">
    <citation type="submission" date="2019-04" db="EMBL/GenBank/DDBJ databases">
        <title>Geobacter ruber sp. nov., ferric-reducing bacteria isolated from paddy soil.</title>
        <authorList>
            <person name="Xu Z."/>
            <person name="Masuda Y."/>
            <person name="Itoh H."/>
            <person name="Senoo K."/>
        </authorList>
    </citation>
    <scope>NUCLEOTIDE SEQUENCE [LARGE SCALE GENOMIC DNA]</scope>
    <source>
        <strain evidence="9 10">Red88</strain>
    </source>
</reference>
<keyword evidence="10" id="KW-1185">Reference proteome</keyword>
<comment type="caution">
    <text evidence="9">The sequence shown here is derived from an EMBL/GenBank/DDBJ whole genome shotgun (WGS) entry which is preliminary data.</text>
</comment>